<feature type="region of interest" description="Disordered" evidence="1">
    <location>
        <begin position="162"/>
        <end position="182"/>
    </location>
</feature>
<keyword evidence="2" id="KW-0812">Transmembrane</keyword>
<dbReference type="Proteomes" id="UP000475532">
    <property type="component" value="Unassembled WGS sequence"/>
</dbReference>
<dbReference type="AlphaFoldDB" id="A0A6L9Q9J4"/>
<protein>
    <recommendedName>
        <fullName evidence="5">Secreted protein</fullName>
    </recommendedName>
</protein>
<evidence type="ECO:0000313" key="3">
    <source>
        <dbReference type="EMBL" id="NEA20954.1"/>
    </source>
</evidence>
<name>A0A6L9Q9J4_9ACTN</name>
<evidence type="ECO:0008006" key="5">
    <source>
        <dbReference type="Google" id="ProtNLM"/>
    </source>
</evidence>
<evidence type="ECO:0000313" key="4">
    <source>
        <dbReference type="Proteomes" id="UP000475532"/>
    </source>
</evidence>
<proteinExistence type="predicted"/>
<gene>
    <name evidence="3" type="ORF">G3I70_00355</name>
</gene>
<keyword evidence="2" id="KW-0472">Membrane</keyword>
<evidence type="ECO:0000256" key="2">
    <source>
        <dbReference type="SAM" id="Phobius"/>
    </source>
</evidence>
<evidence type="ECO:0000256" key="1">
    <source>
        <dbReference type="SAM" id="MobiDB-lite"/>
    </source>
</evidence>
<organism evidence="3 4">
    <name type="scientific">Actinomadura bangladeshensis</name>
    <dbReference type="NCBI Taxonomy" id="453573"/>
    <lineage>
        <taxon>Bacteria</taxon>
        <taxon>Bacillati</taxon>
        <taxon>Actinomycetota</taxon>
        <taxon>Actinomycetes</taxon>
        <taxon>Streptosporangiales</taxon>
        <taxon>Thermomonosporaceae</taxon>
        <taxon>Actinomadura</taxon>
    </lineage>
</organism>
<comment type="caution">
    <text evidence="3">The sequence shown here is derived from an EMBL/GenBank/DDBJ whole genome shotgun (WGS) entry which is preliminary data.</text>
</comment>
<dbReference type="RefSeq" id="WP_163052522.1">
    <property type="nucleotide sequence ID" value="NZ_JAAGLI010000003.1"/>
</dbReference>
<reference evidence="3 4" key="1">
    <citation type="submission" date="2020-01" db="EMBL/GenBank/DDBJ databases">
        <title>Insect and environment-associated Actinomycetes.</title>
        <authorList>
            <person name="Currrie C."/>
            <person name="Chevrette M."/>
            <person name="Carlson C."/>
            <person name="Stubbendieck R."/>
            <person name="Wendt-Pienkowski E."/>
        </authorList>
    </citation>
    <scope>NUCLEOTIDE SEQUENCE [LARGE SCALE GENOMIC DNA]</scope>
    <source>
        <strain evidence="3 4">SID10258</strain>
    </source>
</reference>
<keyword evidence="2" id="KW-1133">Transmembrane helix</keyword>
<accession>A0A6L9Q9J4</accession>
<sequence length="182" mass="20720">MGLLDQSPALIGVVIGALGSYLTTSLNERSRWRRTRAERWDEKKFETYASYANALKTQIRLGQRLAAHRGLEFTVDPLDPEEGMALLAQAESRRQAEWEAVLLVGDAETVAAARAWHEAVWNVELWSRGLRNDQEGWTAALQYMGECRDLFYTCARRDLGMTGPPPPSGRWPRTWRQDEISQ</sequence>
<dbReference type="EMBL" id="JAAGLI010000003">
    <property type="protein sequence ID" value="NEA20954.1"/>
    <property type="molecule type" value="Genomic_DNA"/>
</dbReference>
<feature type="transmembrane region" description="Helical" evidence="2">
    <location>
        <begin position="6"/>
        <end position="26"/>
    </location>
</feature>